<dbReference type="Pfam" id="PF03015">
    <property type="entry name" value="Sterile"/>
    <property type="match status" value="1"/>
</dbReference>
<keyword evidence="4" id="KW-0560">Oxidoreductase</keyword>
<evidence type="ECO:0000256" key="1">
    <source>
        <dbReference type="ARBA" id="ARBA00005928"/>
    </source>
</evidence>
<dbReference type="GO" id="GO:0035336">
    <property type="term" value="P:long-chain fatty-acyl-CoA metabolic process"/>
    <property type="evidence" value="ECO:0007669"/>
    <property type="project" value="TreeGrafter"/>
</dbReference>
<dbReference type="PANTHER" id="PTHR11011">
    <property type="entry name" value="MALE STERILITY PROTEIN 2-RELATED"/>
    <property type="match status" value="1"/>
</dbReference>
<accession>A0A5E4QND5</accession>
<dbReference type="GO" id="GO:0102965">
    <property type="term" value="F:alcohol-forming long-chain fatty acyl-CoA reductase activity"/>
    <property type="evidence" value="ECO:0007669"/>
    <property type="project" value="UniProtKB-EC"/>
</dbReference>
<dbReference type="GO" id="GO:0005777">
    <property type="term" value="C:peroxisome"/>
    <property type="evidence" value="ECO:0007669"/>
    <property type="project" value="TreeGrafter"/>
</dbReference>
<gene>
    <name evidence="7" type="ORF">LSINAPIS_LOCUS10627</name>
</gene>
<feature type="domain" description="Fatty acyl-CoA reductase C-terminal" evidence="5">
    <location>
        <begin position="182"/>
        <end position="246"/>
    </location>
</feature>
<dbReference type="Pfam" id="PF07993">
    <property type="entry name" value="NAD_binding_4"/>
    <property type="match status" value="1"/>
</dbReference>
<keyword evidence="4" id="KW-0812">Transmembrane</keyword>
<keyword evidence="4" id="KW-0521">NADP</keyword>
<proteinExistence type="inferred from homology"/>
<keyword evidence="4" id="KW-1133">Transmembrane helix</keyword>
<keyword evidence="8" id="KW-1185">Reference proteome</keyword>
<evidence type="ECO:0000256" key="4">
    <source>
        <dbReference type="RuleBase" id="RU363097"/>
    </source>
</evidence>
<feature type="domain" description="Thioester reductase (TE)" evidence="6">
    <location>
        <begin position="3"/>
        <end position="104"/>
    </location>
</feature>
<dbReference type="InterPro" id="IPR033640">
    <property type="entry name" value="FAR_C"/>
</dbReference>
<dbReference type="AlphaFoldDB" id="A0A5E4QND5"/>
<keyword evidence="3 4" id="KW-0443">Lipid metabolism</keyword>
<dbReference type="PANTHER" id="PTHR11011:SF116">
    <property type="entry name" value="FATTY ACYL-COA REDUCTASE CG5065-RELATED"/>
    <property type="match status" value="1"/>
</dbReference>
<dbReference type="Proteomes" id="UP000324832">
    <property type="component" value="Unassembled WGS sequence"/>
</dbReference>
<dbReference type="CDD" id="cd09071">
    <property type="entry name" value="FAR_C"/>
    <property type="match status" value="1"/>
</dbReference>
<evidence type="ECO:0000313" key="8">
    <source>
        <dbReference type="Proteomes" id="UP000324832"/>
    </source>
</evidence>
<dbReference type="GO" id="GO:0080019">
    <property type="term" value="F:alcohol-forming very long-chain fatty acyl-CoA reductase activity"/>
    <property type="evidence" value="ECO:0007669"/>
    <property type="project" value="InterPro"/>
</dbReference>
<evidence type="ECO:0000313" key="7">
    <source>
        <dbReference type="EMBL" id="VVC99845.1"/>
    </source>
</evidence>
<protein>
    <recommendedName>
        <fullName evidence="4">Fatty acyl-CoA reductase</fullName>
        <ecNumber evidence="4">1.2.1.84</ecNumber>
    </recommendedName>
</protein>
<evidence type="ECO:0000259" key="6">
    <source>
        <dbReference type="Pfam" id="PF07993"/>
    </source>
</evidence>
<dbReference type="EC" id="1.2.1.84" evidence="4"/>
<dbReference type="SUPFAM" id="SSF51735">
    <property type="entry name" value="NAD(P)-binding Rossmann-fold domains"/>
    <property type="match status" value="1"/>
</dbReference>
<keyword evidence="2 4" id="KW-0444">Lipid biosynthesis</keyword>
<evidence type="ECO:0000259" key="5">
    <source>
        <dbReference type="Pfam" id="PF03015"/>
    </source>
</evidence>
<organism evidence="7 8">
    <name type="scientific">Leptidea sinapis</name>
    <dbReference type="NCBI Taxonomy" id="189913"/>
    <lineage>
        <taxon>Eukaryota</taxon>
        <taxon>Metazoa</taxon>
        <taxon>Ecdysozoa</taxon>
        <taxon>Arthropoda</taxon>
        <taxon>Hexapoda</taxon>
        <taxon>Insecta</taxon>
        <taxon>Pterygota</taxon>
        <taxon>Neoptera</taxon>
        <taxon>Endopterygota</taxon>
        <taxon>Lepidoptera</taxon>
        <taxon>Glossata</taxon>
        <taxon>Ditrysia</taxon>
        <taxon>Papilionoidea</taxon>
        <taxon>Pieridae</taxon>
        <taxon>Dismorphiinae</taxon>
        <taxon>Leptidea</taxon>
    </lineage>
</organism>
<dbReference type="EMBL" id="FZQP02004367">
    <property type="protein sequence ID" value="VVC99845.1"/>
    <property type="molecule type" value="Genomic_DNA"/>
</dbReference>
<comment type="function">
    <text evidence="4">Catalyzes the reduction of fatty acyl-CoA to fatty alcohols.</text>
</comment>
<keyword evidence="4" id="KW-0472">Membrane</keyword>
<comment type="catalytic activity">
    <reaction evidence="4">
        <text>a long-chain fatty acyl-CoA + 2 NADPH + 2 H(+) = a long-chain primary fatty alcohol + 2 NADP(+) + CoA</text>
        <dbReference type="Rhea" id="RHEA:52716"/>
        <dbReference type="ChEBI" id="CHEBI:15378"/>
        <dbReference type="ChEBI" id="CHEBI:57287"/>
        <dbReference type="ChEBI" id="CHEBI:57783"/>
        <dbReference type="ChEBI" id="CHEBI:58349"/>
        <dbReference type="ChEBI" id="CHEBI:77396"/>
        <dbReference type="ChEBI" id="CHEBI:83139"/>
        <dbReference type="EC" id="1.2.1.84"/>
    </reaction>
</comment>
<comment type="similarity">
    <text evidence="1 4">Belongs to the fatty acyl-CoA reductase family.</text>
</comment>
<dbReference type="Gene3D" id="3.40.50.720">
    <property type="entry name" value="NAD(P)-binding Rossmann-like Domain"/>
    <property type="match status" value="1"/>
</dbReference>
<evidence type="ECO:0000256" key="2">
    <source>
        <dbReference type="ARBA" id="ARBA00022516"/>
    </source>
</evidence>
<dbReference type="InterPro" id="IPR013120">
    <property type="entry name" value="FAR_NAD-bd"/>
</dbReference>
<evidence type="ECO:0000256" key="3">
    <source>
        <dbReference type="ARBA" id="ARBA00023098"/>
    </source>
</evidence>
<name>A0A5E4QND5_9NEOP</name>
<dbReference type="InterPro" id="IPR036291">
    <property type="entry name" value="NAD(P)-bd_dom_sf"/>
</dbReference>
<sequence length="288" mass="33945">MFQVNVIFHSAATVKFDEHLRAALATNVQAPLYLLDLARNMKGLKVFMHISTAYSNSHLSRVEEKYYPFLGKWPNTYTFTKALTEKELRKHCSGVPLSIFRPAIGMLRTIQVNRDMTADLVPVDFVVNALIAASYSVSQAYNTSVKPQEPPIFNFVSSVENRMTWGDFFNQNMKRVDRQPVSNAFSSVISYFTTKEIYFCNRRTQELWNTTSDLDKQIFPFSMKDINWDEYFEYYLQGIRQYLFKESEDTVPQARIKWRRLYYLHQIVRVTFFAFVIYLIWTILDRLI</sequence>
<feature type="transmembrane region" description="Helical" evidence="4">
    <location>
        <begin position="262"/>
        <end position="284"/>
    </location>
</feature>
<reference evidence="7 8" key="1">
    <citation type="submission" date="2017-07" db="EMBL/GenBank/DDBJ databases">
        <authorList>
            <person name="Talla V."/>
            <person name="Backstrom N."/>
        </authorList>
    </citation>
    <scope>NUCLEOTIDE SEQUENCE [LARGE SCALE GENOMIC DNA]</scope>
</reference>
<dbReference type="InterPro" id="IPR026055">
    <property type="entry name" value="FAR"/>
</dbReference>